<dbReference type="SUPFAM" id="SSF161098">
    <property type="entry name" value="MetI-like"/>
    <property type="match status" value="1"/>
</dbReference>
<dbReference type="Proteomes" id="UP001500418">
    <property type="component" value="Unassembled WGS sequence"/>
</dbReference>
<dbReference type="InterPro" id="IPR000515">
    <property type="entry name" value="MetI-like"/>
</dbReference>
<comment type="subcellular location">
    <subcellularLocation>
        <location evidence="1 7">Cell membrane</location>
        <topology evidence="1 7">Multi-pass membrane protein</topology>
    </subcellularLocation>
</comment>
<evidence type="ECO:0000256" key="6">
    <source>
        <dbReference type="ARBA" id="ARBA00023136"/>
    </source>
</evidence>
<keyword evidence="11" id="KW-1185">Reference proteome</keyword>
<name>A0ABN1P9N9_9ACTN</name>
<comment type="similarity">
    <text evidence="7">Belongs to the binding-protein-dependent transport system permease family.</text>
</comment>
<reference evidence="10 11" key="1">
    <citation type="journal article" date="2019" name="Int. J. Syst. Evol. Microbiol.">
        <title>The Global Catalogue of Microorganisms (GCM) 10K type strain sequencing project: providing services to taxonomists for standard genome sequencing and annotation.</title>
        <authorList>
            <consortium name="The Broad Institute Genomics Platform"/>
            <consortium name="The Broad Institute Genome Sequencing Center for Infectious Disease"/>
            <person name="Wu L."/>
            <person name="Ma J."/>
        </authorList>
    </citation>
    <scope>NUCLEOTIDE SEQUENCE [LARGE SCALE GENOMIC DNA]</scope>
    <source>
        <strain evidence="10 11">JCM 11444</strain>
    </source>
</reference>
<dbReference type="Gene3D" id="1.10.3720.10">
    <property type="entry name" value="MetI-like"/>
    <property type="match status" value="1"/>
</dbReference>
<dbReference type="PROSITE" id="PS50928">
    <property type="entry name" value="ABC_TM1"/>
    <property type="match status" value="1"/>
</dbReference>
<comment type="caution">
    <text evidence="10">The sequence shown here is derived from an EMBL/GenBank/DDBJ whole genome shotgun (WGS) entry which is preliminary data.</text>
</comment>
<dbReference type="PANTHER" id="PTHR43744">
    <property type="entry name" value="ABC TRANSPORTER PERMEASE PROTEIN MG189-RELATED-RELATED"/>
    <property type="match status" value="1"/>
</dbReference>
<evidence type="ECO:0000256" key="5">
    <source>
        <dbReference type="ARBA" id="ARBA00022989"/>
    </source>
</evidence>
<keyword evidence="3" id="KW-1003">Cell membrane</keyword>
<feature type="transmembrane region" description="Helical" evidence="7">
    <location>
        <begin position="107"/>
        <end position="131"/>
    </location>
</feature>
<keyword evidence="6 7" id="KW-0472">Membrane</keyword>
<dbReference type="InterPro" id="IPR035906">
    <property type="entry name" value="MetI-like_sf"/>
</dbReference>
<feature type="transmembrane region" description="Helical" evidence="7">
    <location>
        <begin position="280"/>
        <end position="301"/>
    </location>
</feature>
<keyword evidence="2 7" id="KW-0813">Transport</keyword>
<feature type="transmembrane region" description="Helical" evidence="7">
    <location>
        <begin position="178"/>
        <end position="199"/>
    </location>
</feature>
<evidence type="ECO:0000256" key="1">
    <source>
        <dbReference type="ARBA" id="ARBA00004651"/>
    </source>
</evidence>
<evidence type="ECO:0000256" key="4">
    <source>
        <dbReference type="ARBA" id="ARBA00022692"/>
    </source>
</evidence>
<evidence type="ECO:0000313" key="11">
    <source>
        <dbReference type="Proteomes" id="UP001500418"/>
    </source>
</evidence>
<organism evidence="10 11">
    <name type="scientific">Streptomyces rhizosphaericus</name>
    <dbReference type="NCBI Taxonomy" id="114699"/>
    <lineage>
        <taxon>Bacteria</taxon>
        <taxon>Bacillati</taxon>
        <taxon>Actinomycetota</taxon>
        <taxon>Actinomycetes</taxon>
        <taxon>Kitasatosporales</taxon>
        <taxon>Streptomycetaceae</taxon>
        <taxon>Streptomyces</taxon>
        <taxon>Streptomyces violaceusniger group</taxon>
    </lineage>
</organism>
<dbReference type="Pfam" id="PF00528">
    <property type="entry name" value="BPD_transp_1"/>
    <property type="match status" value="1"/>
</dbReference>
<feature type="transmembrane region" description="Helical" evidence="7">
    <location>
        <begin position="143"/>
        <end position="166"/>
    </location>
</feature>
<sequence>MTSHAEPSELPGVTKEDEAPATGPVAKQPPPGFTPEGRIGSEGKVLNVFSHGILAVWGLLVTLPLLWAVMSSLKTDKQIFTSPWGLPSALHFDNWTRAWNKSNIGDFFLNTILVVGCSLIGTMLLGSMAAYVLARFEFPGKRFIYFMFVGGMSFPIILALVPLFFVMKNMSLLNTFHGLILVYIAYSLPFTVFFLTSFFKTLPSSVAEAALIDGASHTRTFFQVMLPMAKPGLISVGIFNFLGQWNQYMLPTVLNTDEDKRVLTQGLVQLAASQQYKGDWSALFAGLVLAMLPVLAVYILFQRQVQAGLTAGALK</sequence>
<dbReference type="CDD" id="cd06261">
    <property type="entry name" value="TM_PBP2"/>
    <property type="match status" value="1"/>
</dbReference>
<accession>A0ABN1P9N9</accession>
<dbReference type="EMBL" id="BAAAID010000010">
    <property type="protein sequence ID" value="GAA0924770.1"/>
    <property type="molecule type" value="Genomic_DNA"/>
</dbReference>
<feature type="region of interest" description="Disordered" evidence="8">
    <location>
        <begin position="1"/>
        <end position="37"/>
    </location>
</feature>
<evidence type="ECO:0000313" key="10">
    <source>
        <dbReference type="EMBL" id="GAA0924770.1"/>
    </source>
</evidence>
<evidence type="ECO:0000259" key="9">
    <source>
        <dbReference type="PROSITE" id="PS50928"/>
    </source>
</evidence>
<protein>
    <submittedName>
        <fullName evidence="10">Carbohydrate ABC transporter permease</fullName>
    </submittedName>
</protein>
<keyword evidence="5 7" id="KW-1133">Transmembrane helix</keyword>
<feature type="domain" description="ABC transmembrane type-1" evidence="9">
    <location>
        <begin position="108"/>
        <end position="301"/>
    </location>
</feature>
<evidence type="ECO:0000256" key="7">
    <source>
        <dbReference type="RuleBase" id="RU363032"/>
    </source>
</evidence>
<dbReference type="PANTHER" id="PTHR43744:SF8">
    <property type="entry name" value="SN-GLYCEROL-3-PHOSPHATE TRANSPORT SYSTEM PERMEASE PROTEIN UGPE"/>
    <property type="match status" value="1"/>
</dbReference>
<evidence type="ECO:0000256" key="2">
    <source>
        <dbReference type="ARBA" id="ARBA00022448"/>
    </source>
</evidence>
<feature type="transmembrane region" description="Helical" evidence="7">
    <location>
        <begin position="48"/>
        <end position="69"/>
    </location>
</feature>
<evidence type="ECO:0000256" key="8">
    <source>
        <dbReference type="SAM" id="MobiDB-lite"/>
    </source>
</evidence>
<keyword evidence="4 7" id="KW-0812">Transmembrane</keyword>
<evidence type="ECO:0000256" key="3">
    <source>
        <dbReference type="ARBA" id="ARBA00022475"/>
    </source>
</evidence>
<proteinExistence type="inferred from homology"/>
<gene>
    <name evidence="10" type="ORF">GCM10009575_022210</name>
</gene>